<dbReference type="Pfam" id="PF00293">
    <property type="entry name" value="NUDIX"/>
    <property type="match status" value="2"/>
</dbReference>
<keyword evidence="7" id="KW-1185">Reference proteome</keyword>
<dbReference type="InterPro" id="IPR000086">
    <property type="entry name" value="NUDIX_hydrolase_dom"/>
</dbReference>
<comment type="cofactor">
    <cofactor evidence="1">
        <name>Mg(2+)</name>
        <dbReference type="ChEBI" id="CHEBI:18420"/>
    </cofactor>
</comment>
<dbReference type="Proteomes" id="UP001183420">
    <property type="component" value="Unassembled WGS sequence"/>
</dbReference>
<gene>
    <name evidence="6" type="ORF">RNC47_32540</name>
</gene>
<evidence type="ECO:0000313" key="6">
    <source>
        <dbReference type="EMBL" id="MDT0323050.1"/>
    </source>
</evidence>
<keyword evidence="3" id="KW-0460">Magnesium</keyword>
<protein>
    <submittedName>
        <fullName evidence="6">NUDIX hydrolase</fullName>
    </submittedName>
</protein>
<evidence type="ECO:0000256" key="1">
    <source>
        <dbReference type="ARBA" id="ARBA00001946"/>
    </source>
</evidence>
<dbReference type="PROSITE" id="PS51462">
    <property type="entry name" value="NUDIX"/>
    <property type="match status" value="1"/>
</dbReference>
<feature type="region of interest" description="Disordered" evidence="4">
    <location>
        <begin position="356"/>
        <end position="376"/>
    </location>
</feature>
<dbReference type="GO" id="GO:0016787">
    <property type="term" value="F:hydrolase activity"/>
    <property type="evidence" value="ECO:0007669"/>
    <property type="project" value="UniProtKB-KW"/>
</dbReference>
<evidence type="ECO:0000256" key="2">
    <source>
        <dbReference type="ARBA" id="ARBA00022801"/>
    </source>
</evidence>
<reference evidence="7" key="1">
    <citation type="submission" date="2023-07" db="EMBL/GenBank/DDBJ databases">
        <title>30 novel species of actinomycetes from the DSMZ collection.</title>
        <authorList>
            <person name="Nouioui I."/>
        </authorList>
    </citation>
    <scope>NUCLEOTIDE SEQUENCE [LARGE SCALE GENOMIC DNA]</scope>
    <source>
        <strain evidence="7">DSM 44918</strain>
    </source>
</reference>
<comment type="caution">
    <text evidence="6">The sequence shown here is derived from an EMBL/GenBank/DDBJ whole genome shotgun (WGS) entry which is preliminary data.</text>
</comment>
<dbReference type="PROSITE" id="PS00893">
    <property type="entry name" value="NUDIX_BOX"/>
    <property type="match status" value="1"/>
</dbReference>
<dbReference type="PANTHER" id="PTHR43046:SF12">
    <property type="entry name" value="GDP-MANNOSE MANNOSYL HYDROLASE"/>
    <property type="match status" value="1"/>
</dbReference>
<feature type="domain" description="Nudix hydrolase" evidence="5">
    <location>
        <begin position="25"/>
        <end position="169"/>
    </location>
</feature>
<evidence type="ECO:0000259" key="5">
    <source>
        <dbReference type="PROSITE" id="PS51462"/>
    </source>
</evidence>
<dbReference type="RefSeq" id="WP_311604054.1">
    <property type="nucleotide sequence ID" value="NZ_JAVREM010000084.1"/>
</dbReference>
<keyword evidence="2 6" id="KW-0378">Hydrolase</keyword>
<dbReference type="InterPro" id="IPR015797">
    <property type="entry name" value="NUDIX_hydrolase-like_dom_sf"/>
</dbReference>
<evidence type="ECO:0000256" key="3">
    <source>
        <dbReference type="ARBA" id="ARBA00022842"/>
    </source>
</evidence>
<name>A0ABU2LZM9_9ACTN</name>
<evidence type="ECO:0000313" key="7">
    <source>
        <dbReference type="Proteomes" id="UP001183420"/>
    </source>
</evidence>
<sequence length="376" mass="39925">MDEVLSDPAAASGGVPRLPDAGYARSRHAVWLGAAALFTDSRGQVLLIKPTYHADRRWLLPGGGGGQGEGPQEACQREVREELHLDREPGALLAVCWIGPARPAIPVEGASAFPGETRYVFDGGVLTDQDIDAIRLPKGELSEYAFFDSATAASLMLPTDARVMLAALRARLGHTGTAYLAEGHYHGRPPALERHGVHTRPRPIRPWHPGRVPADLPIPHAWGWLFVPDGRVVVVVDPDERLAMLPGGRVEPTDTSPEATLTREAHEEAALRIGAPTRLGWLYDETGATYGGIGPCARLRLAAPVTEIGPATVDPATGRTFARLLASPEQAAALLGWGDLGFQQAAHAAHAAAQHWGIPTPAPSPITELPQTGGPV</sequence>
<proteinExistence type="predicted"/>
<evidence type="ECO:0000256" key="4">
    <source>
        <dbReference type="SAM" id="MobiDB-lite"/>
    </source>
</evidence>
<dbReference type="SUPFAM" id="SSF55811">
    <property type="entry name" value="Nudix"/>
    <property type="match status" value="2"/>
</dbReference>
<dbReference type="EMBL" id="JAVREM010000084">
    <property type="protein sequence ID" value="MDT0323050.1"/>
    <property type="molecule type" value="Genomic_DNA"/>
</dbReference>
<dbReference type="PANTHER" id="PTHR43046">
    <property type="entry name" value="GDP-MANNOSE MANNOSYL HYDROLASE"/>
    <property type="match status" value="1"/>
</dbReference>
<organism evidence="6 7">
    <name type="scientific">Streptomyces millisiae</name>
    <dbReference type="NCBI Taxonomy" id="3075542"/>
    <lineage>
        <taxon>Bacteria</taxon>
        <taxon>Bacillati</taxon>
        <taxon>Actinomycetota</taxon>
        <taxon>Actinomycetes</taxon>
        <taxon>Kitasatosporales</taxon>
        <taxon>Streptomycetaceae</taxon>
        <taxon>Streptomyces</taxon>
    </lineage>
</organism>
<accession>A0ABU2LZM9</accession>
<dbReference type="Gene3D" id="3.90.79.10">
    <property type="entry name" value="Nucleoside Triphosphate Pyrophosphohydrolase"/>
    <property type="match status" value="2"/>
</dbReference>
<dbReference type="InterPro" id="IPR020084">
    <property type="entry name" value="NUDIX_hydrolase_CS"/>
</dbReference>